<dbReference type="AlphaFoldDB" id="A0A0J1FR52"/>
<dbReference type="Gene3D" id="3.40.1700.10">
    <property type="entry name" value="DNA integrity scanning protein, DisA, N-terminal domain"/>
    <property type="match status" value="1"/>
</dbReference>
<name>A0A0J1FR52_9FIRM</name>
<accession>A0A0J1FR52</accession>
<dbReference type="Proteomes" id="UP000036356">
    <property type="component" value="Unassembled WGS sequence"/>
</dbReference>
<dbReference type="InterPro" id="IPR003390">
    <property type="entry name" value="DNA_integrity_scan_DisA_N"/>
</dbReference>
<dbReference type="EMBL" id="LDZY01000007">
    <property type="protein sequence ID" value="KLU65777.1"/>
    <property type="molecule type" value="Genomic_DNA"/>
</dbReference>
<proteinExistence type="predicted"/>
<protein>
    <submittedName>
        <fullName evidence="2">DisA bacterial checkpoint controller nucleotide-binding protein</fullName>
    </submittedName>
</protein>
<evidence type="ECO:0000313" key="3">
    <source>
        <dbReference type="Proteomes" id="UP000036356"/>
    </source>
</evidence>
<comment type="caution">
    <text evidence="2">The sequence shown here is derived from an EMBL/GenBank/DDBJ whole genome shotgun (WGS) entry which is preliminary data.</text>
</comment>
<organism evidence="2 3">
    <name type="scientific">Desulfosporosinus acididurans</name>
    <dbReference type="NCBI Taxonomy" id="476652"/>
    <lineage>
        <taxon>Bacteria</taxon>
        <taxon>Bacillati</taxon>
        <taxon>Bacillota</taxon>
        <taxon>Clostridia</taxon>
        <taxon>Eubacteriales</taxon>
        <taxon>Desulfitobacteriaceae</taxon>
        <taxon>Desulfosporosinus</taxon>
    </lineage>
</organism>
<evidence type="ECO:0000313" key="2">
    <source>
        <dbReference type="EMBL" id="KLU65777.1"/>
    </source>
</evidence>
<gene>
    <name evidence="2" type="ORF">DEAC_c24070</name>
</gene>
<dbReference type="PATRIC" id="fig|476652.3.peg.2502"/>
<keyword evidence="3" id="KW-1185">Reference proteome</keyword>
<dbReference type="InterPro" id="IPR048555">
    <property type="entry name" value="DACNH"/>
</dbReference>
<reference evidence="2 3" key="1">
    <citation type="submission" date="2015-06" db="EMBL/GenBank/DDBJ databases">
        <title>Draft genome of the moderately acidophilic sulfate reducer Candidatus Desulfosporosinus acididurans strain M1.</title>
        <authorList>
            <person name="Poehlein A."/>
            <person name="Petzsch P."/>
            <person name="Johnson B.D."/>
            <person name="Schloemann M."/>
            <person name="Daniel R."/>
            <person name="Muehling M."/>
        </authorList>
    </citation>
    <scope>NUCLEOTIDE SEQUENCE [LARGE SCALE GENOMIC DNA]</scope>
    <source>
        <strain evidence="2 3">M1</strain>
    </source>
</reference>
<dbReference type="PROSITE" id="PS51794">
    <property type="entry name" value="DAC"/>
    <property type="match status" value="1"/>
</dbReference>
<dbReference type="InterPro" id="IPR036888">
    <property type="entry name" value="DNA_integrity_DisA_N_sf"/>
</dbReference>
<sequence>MFAFDSEIIERRNRQHTEIKEKIQKEFKKISKDNLFSKSILGIYTIDIYLYQDKGSEPEFYIYPEHDLSPKVDNKILNRLNTQFIHDIKDERITLEISSLITNTFKDLGPTSEYWCSNSEIYTDMLKIKDLLHSHYHFALIEFNKNKYKDNLFFNGKIHPFIECIKYKWIHNWQENNYDEIFRRSARNANNFLYACFDHINIISTFKYEGSFNCGKLLFIKENIEDTLKPDKNDEMFELIKPVKLNDYKNIRKLLQMCKQDYFLVLDENYEAHYFCKIPVLQDEHISVEFSSYFSWRVLIGGKELISCSNMQAFLPSRNENDNDLLQKIESTFVNEQVDTSLIMEMVNNIKQQKKGSMLVVANNAKEEANRLSTSAITIRPQRMNAALVNCISEIDGAILTNSNGECYAIGVILDGQASEKGDPARGARYNSALRYAHLQRSKHEKCLIFVISEDKYFDVISSTDL</sequence>
<feature type="domain" description="DAC" evidence="1">
    <location>
        <begin position="326"/>
        <end position="466"/>
    </location>
</feature>
<dbReference type="SUPFAM" id="SSF143597">
    <property type="entry name" value="YojJ-like"/>
    <property type="match status" value="1"/>
</dbReference>
<evidence type="ECO:0000259" key="1">
    <source>
        <dbReference type="PROSITE" id="PS51794"/>
    </source>
</evidence>
<dbReference type="Pfam" id="PF21750">
    <property type="entry name" value="DACNH"/>
    <property type="match status" value="1"/>
</dbReference>
<dbReference type="RefSeq" id="WP_047810243.1">
    <property type="nucleotide sequence ID" value="NZ_LDZY01000007.1"/>
</dbReference>